<evidence type="ECO:0000256" key="4">
    <source>
        <dbReference type="ARBA" id="ARBA00022475"/>
    </source>
</evidence>
<evidence type="ECO:0000256" key="1">
    <source>
        <dbReference type="ARBA" id="ARBA00004651"/>
    </source>
</evidence>
<feature type="transmembrane region" description="Helical" evidence="8">
    <location>
        <begin position="316"/>
        <end position="334"/>
    </location>
</feature>
<feature type="transmembrane region" description="Helical" evidence="8">
    <location>
        <begin position="346"/>
        <end position="370"/>
    </location>
</feature>
<evidence type="ECO:0000256" key="6">
    <source>
        <dbReference type="ARBA" id="ARBA00022989"/>
    </source>
</evidence>
<keyword evidence="4" id="KW-1003">Cell membrane</keyword>
<dbReference type="KEGG" id="tpz:Tph_c27650"/>
<protein>
    <submittedName>
        <fullName evidence="9">L-carnitine/gamma-butyrobetaine antiporter CaiT</fullName>
    </submittedName>
</protein>
<feature type="transmembrane region" description="Helical" evidence="8">
    <location>
        <begin position="7"/>
        <end position="28"/>
    </location>
</feature>
<reference evidence="9 10" key="1">
    <citation type="journal article" date="2012" name="BMC Genomics">
        <title>Genome-guided analysis of physiological and morphological traits of the fermentative acetate oxidizer Thermacetogenium phaeum.</title>
        <authorList>
            <person name="Oehler D."/>
            <person name="Poehlein A."/>
            <person name="Leimbach A."/>
            <person name="Muller N."/>
            <person name="Daniel R."/>
            <person name="Gottschalk G."/>
            <person name="Schink B."/>
        </authorList>
    </citation>
    <scope>NUCLEOTIDE SEQUENCE [LARGE SCALE GENOMIC DNA]</scope>
    <source>
        <strain evidence="10">ATCC BAA-254 / DSM 26808 / PB</strain>
    </source>
</reference>
<feature type="transmembrane region" description="Helical" evidence="8">
    <location>
        <begin position="227"/>
        <end position="249"/>
    </location>
</feature>
<keyword evidence="3" id="KW-0813">Transport</keyword>
<dbReference type="NCBIfam" id="TIGR00842">
    <property type="entry name" value="bcct"/>
    <property type="match status" value="1"/>
</dbReference>
<feature type="transmembrane region" description="Helical" evidence="8">
    <location>
        <begin position="182"/>
        <end position="207"/>
    </location>
</feature>
<dbReference type="GO" id="GO:0005886">
    <property type="term" value="C:plasma membrane"/>
    <property type="evidence" value="ECO:0007669"/>
    <property type="project" value="UniProtKB-SubCell"/>
</dbReference>
<dbReference type="EMBL" id="CP003732">
    <property type="protein sequence ID" value="AFV12930.1"/>
    <property type="molecule type" value="Genomic_DNA"/>
</dbReference>
<dbReference type="Proteomes" id="UP000000467">
    <property type="component" value="Chromosome"/>
</dbReference>
<keyword evidence="10" id="KW-1185">Reference proteome</keyword>
<proteinExistence type="inferred from homology"/>
<evidence type="ECO:0000256" key="8">
    <source>
        <dbReference type="SAM" id="Phobius"/>
    </source>
</evidence>
<evidence type="ECO:0000256" key="2">
    <source>
        <dbReference type="ARBA" id="ARBA00005658"/>
    </source>
</evidence>
<evidence type="ECO:0000256" key="3">
    <source>
        <dbReference type="ARBA" id="ARBA00022448"/>
    </source>
</evidence>
<organism evidence="9 10">
    <name type="scientific">Thermacetogenium phaeum (strain ATCC BAA-254 / DSM 26808 / PB)</name>
    <dbReference type="NCBI Taxonomy" id="1089553"/>
    <lineage>
        <taxon>Bacteria</taxon>
        <taxon>Bacillati</taxon>
        <taxon>Bacillota</taxon>
        <taxon>Clostridia</taxon>
        <taxon>Thermoanaerobacterales</taxon>
        <taxon>Thermoanaerobacteraceae</taxon>
        <taxon>Thermacetogenium</taxon>
    </lineage>
</organism>
<dbReference type="Pfam" id="PF02028">
    <property type="entry name" value="BCCT"/>
    <property type="match status" value="1"/>
</dbReference>
<name>K4LLU2_THEPS</name>
<feature type="transmembrane region" description="Helical" evidence="8">
    <location>
        <begin position="261"/>
        <end position="281"/>
    </location>
</feature>
<feature type="transmembrane region" description="Helical" evidence="8">
    <location>
        <begin position="448"/>
        <end position="468"/>
    </location>
</feature>
<feature type="transmembrane region" description="Helical" evidence="8">
    <location>
        <begin position="406"/>
        <end position="428"/>
    </location>
</feature>
<evidence type="ECO:0000256" key="7">
    <source>
        <dbReference type="ARBA" id="ARBA00023136"/>
    </source>
</evidence>
<evidence type="ECO:0000256" key="5">
    <source>
        <dbReference type="ARBA" id="ARBA00022692"/>
    </source>
</evidence>
<comment type="similarity">
    <text evidence="2">Belongs to the BCCT transporter (TC 2.A.15) family.</text>
</comment>
<dbReference type="eggNOG" id="COG1292">
    <property type="taxonomic scope" value="Bacteria"/>
</dbReference>
<keyword evidence="6 8" id="KW-1133">Transmembrane helix</keyword>
<dbReference type="InterPro" id="IPR000060">
    <property type="entry name" value="BCCT_transptr"/>
</dbReference>
<feature type="transmembrane region" description="Helical" evidence="8">
    <location>
        <begin position="88"/>
        <end position="115"/>
    </location>
</feature>
<dbReference type="GO" id="GO:0022857">
    <property type="term" value="F:transmembrane transporter activity"/>
    <property type="evidence" value="ECO:0007669"/>
    <property type="project" value="InterPro"/>
</dbReference>
<gene>
    <name evidence="9" type="primary">caiT</name>
    <name evidence="9" type="ordered locus">Tph_c27650</name>
</gene>
<feature type="transmembrane region" description="Helical" evidence="8">
    <location>
        <begin position="474"/>
        <end position="496"/>
    </location>
</feature>
<dbReference type="RefSeq" id="WP_015051789.1">
    <property type="nucleotide sequence ID" value="NC_018870.1"/>
</dbReference>
<feature type="transmembrane region" description="Helical" evidence="8">
    <location>
        <begin position="48"/>
        <end position="68"/>
    </location>
</feature>
<feature type="transmembrane region" description="Helical" evidence="8">
    <location>
        <begin position="135"/>
        <end position="161"/>
    </location>
</feature>
<dbReference type="AlphaFoldDB" id="K4LLU2"/>
<dbReference type="STRING" id="1089553.Tph_c27650"/>
<dbReference type="InterPro" id="IPR018093">
    <property type="entry name" value="BCCT_CS"/>
</dbReference>
<dbReference type="HOGENOM" id="CLU_010118_6_0_9"/>
<keyword evidence="5 8" id="KW-0812">Transmembrane</keyword>
<sequence>MEKRGEINHAVFWPSLLVVLGLSVPLAIWPEQGGRAVNAVWSFITDHFGWFFLLFGFFCFAVLIWLALGRYGNVKLGGPDEEPEFSTFSWIAMLFAAGIGGGIMMWCIMEPIFYLNGPPFGVKPGSPLAFEWAHLYGMFHWGFSAWAIYCIPTIPIAYAVFVRKEPTLRFSTALRPIFGKLVDGWVGVIIDVLICFGLVGAVGTSLGLEVPAVSAMLQGLFGVEDSIWLQLVIVLIWLCIFGTSVYRGLSKGIKVLSDINLYLAFVLIAFVLLAGPTVFILKMTTNSLGLLLNNFFRMTFWMDPITRSGFPEAWTVFYWAWWIAYAPMMGLFVARISKGRTIKELVIAECFWGTLGCWLYMAIFGGYSLFVEANHIAPLTQIMNESGQFAVIVATLQTLPLSKIAMFIWTVLIFIFLATTVDSTAYTLASVCTKKLRGDEQPARWHRVIWAIALASVSIGLLVVGGLQPVQLSSIIAALPLTPVLILLIISGIKMLKEDFPHLQPRKEAIDYRPAVSYQQQSVDA</sequence>
<keyword evidence="7 8" id="KW-0472">Membrane</keyword>
<evidence type="ECO:0000313" key="10">
    <source>
        <dbReference type="Proteomes" id="UP000000467"/>
    </source>
</evidence>
<dbReference type="OrthoDB" id="9775735at2"/>
<dbReference type="PANTHER" id="PTHR30047:SF7">
    <property type="entry name" value="HIGH-AFFINITY CHOLINE TRANSPORT PROTEIN"/>
    <property type="match status" value="1"/>
</dbReference>
<comment type="subcellular location">
    <subcellularLocation>
        <location evidence="1">Cell membrane</location>
        <topology evidence="1">Multi-pass membrane protein</topology>
    </subcellularLocation>
</comment>
<accession>K4LLU2</accession>
<dbReference type="PANTHER" id="PTHR30047">
    <property type="entry name" value="HIGH-AFFINITY CHOLINE TRANSPORT PROTEIN-RELATED"/>
    <property type="match status" value="1"/>
</dbReference>
<dbReference type="PROSITE" id="PS01303">
    <property type="entry name" value="BCCT"/>
    <property type="match status" value="1"/>
</dbReference>
<evidence type="ECO:0000313" key="9">
    <source>
        <dbReference type="EMBL" id="AFV12930.1"/>
    </source>
</evidence>